<gene>
    <name evidence="3" type="ORF">EV186_1011212</name>
</gene>
<feature type="region of interest" description="Disordered" evidence="1">
    <location>
        <begin position="23"/>
        <end position="67"/>
    </location>
</feature>
<dbReference type="EMBL" id="SNXZ01000001">
    <property type="protein sequence ID" value="TDQ05244.1"/>
    <property type="molecule type" value="Genomic_DNA"/>
</dbReference>
<comment type="caution">
    <text evidence="3">The sequence shown here is derived from an EMBL/GenBank/DDBJ whole genome shotgun (WGS) entry which is preliminary data.</text>
</comment>
<sequence>MKPWLVVAACGLLSVVVTSCTDSAQGQPTSATSVTSDTSAGSTTTGSTTSRVLPPRPRDIDLTGIDPCDMLTKSQAREMEYDKGYQRPPQHDTNDVTGAPSCSFSSSTSGSGLLISPVTTEDASVWLTNPERETVNPPEKTTVDGFPALRIKPKPTDDLPNNCHLIIDVHDGQYIDIFVNNLSGEPAPASTYCTEADKVAGLAIETTGSR</sequence>
<proteinExistence type="predicted"/>
<feature type="signal peptide" evidence="2">
    <location>
        <begin position="1"/>
        <end position="19"/>
    </location>
</feature>
<feature type="chain" id="PRO_5038665397" evidence="2">
    <location>
        <begin position="20"/>
        <end position="210"/>
    </location>
</feature>
<organism evidence="3 4">
    <name type="scientific">Labedaea rhizosphaerae</name>
    <dbReference type="NCBI Taxonomy" id="598644"/>
    <lineage>
        <taxon>Bacteria</taxon>
        <taxon>Bacillati</taxon>
        <taxon>Actinomycetota</taxon>
        <taxon>Actinomycetes</taxon>
        <taxon>Pseudonocardiales</taxon>
        <taxon>Pseudonocardiaceae</taxon>
        <taxon>Labedaea</taxon>
    </lineage>
</organism>
<evidence type="ECO:0000256" key="1">
    <source>
        <dbReference type="SAM" id="MobiDB-lite"/>
    </source>
</evidence>
<dbReference type="RefSeq" id="WP_166659034.1">
    <property type="nucleotide sequence ID" value="NZ_SNXZ01000001.1"/>
</dbReference>
<keyword evidence="4" id="KW-1185">Reference proteome</keyword>
<accession>A0A4R6SMS4</accession>
<dbReference type="Pfam" id="PF12079">
    <property type="entry name" value="DUF3558"/>
    <property type="match status" value="1"/>
</dbReference>
<name>A0A4R6SMS4_LABRH</name>
<dbReference type="AlphaFoldDB" id="A0A4R6SMS4"/>
<dbReference type="PROSITE" id="PS51257">
    <property type="entry name" value="PROKAR_LIPOPROTEIN"/>
    <property type="match status" value="1"/>
</dbReference>
<evidence type="ECO:0000313" key="3">
    <source>
        <dbReference type="EMBL" id="TDQ05244.1"/>
    </source>
</evidence>
<dbReference type="InterPro" id="IPR024520">
    <property type="entry name" value="DUF3558"/>
</dbReference>
<protein>
    <submittedName>
        <fullName evidence="3">Uncharacterized protein DUF3558</fullName>
    </submittedName>
</protein>
<evidence type="ECO:0000313" key="4">
    <source>
        <dbReference type="Proteomes" id="UP000295444"/>
    </source>
</evidence>
<feature type="compositionally biased region" description="Low complexity" evidence="1">
    <location>
        <begin position="29"/>
        <end position="50"/>
    </location>
</feature>
<reference evidence="3 4" key="1">
    <citation type="submission" date="2019-03" db="EMBL/GenBank/DDBJ databases">
        <title>Genomic Encyclopedia of Type Strains, Phase IV (KMG-IV): sequencing the most valuable type-strain genomes for metagenomic binning, comparative biology and taxonomic classification.</title>
        <authorList>
            <person name="Goeker M."/>
        </authorList>
    </citation>
    <scope>NUCLEOTIDE SEQUENCE [LARGE SCALE GENOMIC DNA]</scope>
    <source>
        <strain evidence="3 4">DSM 45361</strain>
    </source>
</reference>
<evidence type="ECO:0000256" key="2">
    <source>
        <dbReference type="SAM" id="SignalP"/>
    </source>
</evidence>
<keyword evidence="2" id="KW-0732">Signal</keyword>
<dbReference type="Proteomes" id="UP000295444">
    <property type="component" value="Unassembled WGS sequence"/>
</dbReference>